<sequence>MGLAALQGAVERVDTGLGGERQESAAQAQGLARRLVRAHAAAVPQRPRDRQGASAALARVDTGAALPRELVEVGVGHGVVALSHVARRAHDGREQHEEVQVDVLGGLVDGVAAVELGGEDAAELGDGLALEEAVVDHACRVHDAVQRPVTLDQVGDQPRGGGSVRDVQYVVLGPRARGAQGVQLRLDRRAQRGPARQAQHGSRCAAGDVRGEDPAEAPGTAGDEVHAVGAPRHGRRRWRGGLGEGLPAEHPADLAVVADPLLVRTTALRVEGLGEEGRRRVGGHRDELPDEGGILEAGGPQQAGQGLVDRLRAVRGRQHLQEHRARRPAEQQPLHGAEQLDRVGGQGVRDGSQGGSRSGLQERHVGREGAQFVEPVVESAGQHEPRRVLALMTRPVPEGALAPYRPEQCHVVRGPRLGGPRGLAEGVAAQLREDPSLCVAEVEVPAAHLARGARSLTYPRVGGARGGPVDVDAVEGEGQGRTARSGGVDVRRERRLESAVEHAGVQHVVAERVRHGVRDGEFGEEFAVAQADAAERPVRGAVVESRGAQGGVEVVDVDCRGVGAGREGVEVEGPGRRDPRARRRAACVDDVRRAGSLRVGAGGGFGSGAAGGRGADLEGDRAVRRLRHDRTHGPWPVLDGDGSRPHHVLQAQHRGLPLPVRARDVGGGQRPADGLARHLQGDDGGQHRLTRDTVVAQEELVGGQGGGEARRAVRLRRRRPSEQGVVGRGGRTRLVRCGATA</sequence>
<accession>S3ZCH1</accession>
<organism evidence="2 3">
    <name type="scientific">Streptomyces aurantiacus JA 4570</name>
    <dbReference type="NCBI Taxonomy" id="1286094"/>
    <lineage>
        <taxon>Bacteria</taxon>
        <taxon>Bacillati</taxon>
        <taxon>Actinomycetota</taxon>
        <taxon>Actinomycetes</taxon>
        <taxon>Kitasatosporales</taxon>
        <taxon>Streptomycetaceae</taxon>
        <taxon>Streptomyces</taxon>
        <taxon>Streptomyces aurantiacus group</taxon>
    </lineage>
</organism>
<dbReference type="EMBL" id="AOPZ01000316">
    <property type="protein sequence ID" value="EPH41396.1"/>
    <property type="molecule type" value="Genomic_DNA"/>
</dbReference>
<feature type="region of interest" description="Disordered" evidence="1">
    <location>
        <begin position="318"/>
        <end position="366"/>
    </location>
</feature>
<gene>
    <name evidence="2" type="ORF">STRAU_5632</name>
</gene>
<comment type="caution">
    <text evidence="2">The sequence shown here is derived from an EMBL/GenBank/DDBJ whole genome shotgun (WGS) entry which is preliminary data.</text>
</comment>
<feature type="compositionally biased region" description="Gly residues" evidence="1">
    <location>
        <begin position="344"/>
        <end position="357"/>
    </location>
</feature>
<feature type="compositionally biased region" description="Basic and acidic residues" evidence="1">
    <location>
        <begin position="277"/>
        <end position="287"/>
    </location>
</feature>
<evidence type="ECO:0000313" key="3">
    <source>
        <dbReference type="Proteomes" id="UP000014629"/>
    </source>
</evidence>
<feature type="region of interest" description="Disordered" evidence="1">
    <location>
        <begin position="469"/>
        <end position="490"/>
    </location>
</feature>
<feature type="region of interest" description="Disordered" evidence="1">
    <location>
        <begin position="188"/>
        <end position="227"/>
    </location>
</feature>
<feature type="compositionally biased region" description="Basic and acidic residues" evidence="1">
    <location>
        <begin position="319"/>
        <end position="329"/>
    </location>
</feature>
<reference evidence="2 3" key="1">
    <citation type="submission" date="2013-02" db="EMBL/GenBank/DDBJ databases">
        <title>Draft Genome Sequence of Streptomyces aurantiacus, Which Produces Setomimycin.</title>
        <authorList>
            <person name="Gruening B.A."/>
            <person name="Praeg A."/>
            <person name="Erxleben A."/>
            <person name="Guenther S."/>
            <person name="Mueller M."/>
        </authorList>
    </citation>
    <scope>NUCLEOTIDE SEQUENCE [LARGE SCALE GENOMIC DNA]</scope>
    <source>
        <strain evidence="2 3">JA 4570</strain>
    </source>
</reference>
<feature type="region of interest" description="Disordered" evidence="1">
    <location>
        <begin position="277"/>
        <end position="306"/>
    </location>
</feature>
<protein>
    <submittedName>
        <fullName evidence="2">Putative Polyketide synthase PksN</fullName>
    </submittedName>
</protein>
<proteinExistence type="predicted"/>
<dbReference type="PATRIC" id="fig|1286094.4.peg.5560"/>
<evidence type="ECO:0000313" key="2">
    <source>
        <dbReference type="EMBL" id="EPH41396.1"/>
    </source>
</evidence>
<keyword evidence="3" id="KW-1185">Reference proteome</keyword>
<dbReference type="AlphaFoldDB" id="S3ZCH1"/>
<name>S3ZCH1_9ACTN</name>
<evidence type="ECO:0000256" key="1">
    <source>
        <dbReference type="SAM" id="MobiDB-lite"/>
    </source>
</evidence>
<dbReference type="Proteomes" id="UP000014629">
    <property type="component" value="Unassembled WGS sequence"/>
</dbReference>